<reference evidence="2" key="1">
    <citation type="journal article" date="2023" name="Hortic. Res.">
        <title>A chromosome-level phased genome enabling allele-level studies in sweet orange: a case study on citrus Huanglongbing tolerance.</title>
        <authorList>
            <person name="Wu B."/>
            <person name="Yu Q."/>
            <person name="Deng Z."/>
            <person name="Duan Y."/>
            <person name="Luo F."/>
            <person name="Gmitter F. Jr."/>
        </authorList>
    </citation>
    <scope>NUCLEOTIDE SEQUENCE [LARGE SCALE GENOMIC DNA]</scope>
    <source>
        <strain evidence="2">cv. Valencia</strain>
    </source>
</reference>
<protein>
    <submittedName>
        <fullName evidence="1">Phosphoadenylate 3'-nucleotidase</fullName>
    </submittedName>
</protein>
<evidence type="ECO:0000313" key="2">
    <source>
        <dbReference type="Proteomes" id="UP000829398"/>
    </source>
</evidence>
<organism evidence="1 2">
    <name type="scientific">Citrus sinensis</name>
    <name type="common">Sweet orange</name>
    <name type="synonym">Citrus aurantium var. sinensis</name>
    <dbReference type="NCBI Taxonomy" id="2711"/>
    <lineage>
        <taxon>Eukaryota</taxon>
        <taxon>Viridiplantae</taxon>
        <taxon>Streptophyta</taxon>
        <taxon>Embryophyta</taxon>
        <taxon>Tracheophyta</taxon>
        <taxon>Spermatophyta</taxon>
        <taxon>Magnoliopsida</taxon>
        <taxon>eudicotyledons</taxon>
        <taxon>Gunneridae</taxon>
        <taxon>Pentapetalae</taxon>
        <taxon>rosids</taxon>
        <taxon>malvids</taxon>
        <taxon>Sapindales</taxon>
        <taxon>Rutaceae</taxon>
        <taxon>Aurantioideae</taxon>
        <taxon>Citrus</taxon>
    </lineage>
</organism>
<dbReference type="EMBL" id="CM039170">
    <property type="protein sequence ID" value="KAH9802813.1"/>
    <property type="molecule type" value="Genomic_DNA"/>
</dbReference>
<proteinExistence type="predicted"/>
<dbReference type="Proteomes" id="UP000829398">
    <property type="component" value="Chromosome 1"/>
</dbReference>
<comment type="caution">
    <text evidence="1">The sequence shown here is derived from an EMBL/GenBank/DDBJ whole genome shotgun (WGS) entry which is preliminary data.</text>
</comment>
<keyword evidence="2" id="KW-1185">Reference proteome</keyword>
<gene>
    <name evidence="1" type="ORF">KPL71_001531</name>
</gene>
<sequence>MEEGKYAKELDVAVRVVHMACSLCQRVQQKLVSSSDDGHVKSKDDDSPVTVAGVCIELVSIWYKSGRDLSSSCSTGVRVGNFLDVIDWPDWSVQATVSLMLSETLVENLSIVAEEDVQTLTKADSEGLLAAVVNTVNECLAEAPKFGLQSPPGALGTSQILEAISRCSSNGGPAGRYWVLDPVDGTLGFVRGDQYAVALALIEDGKVVLGVLGCPNYPLKKELLNYPQNYNQTKSKTSLSTTATWEKGCVMYARRDGGGAWMQPLIHGDRMLEWPNSATQIWVSPIVDPALATVCEPVERANSNHSFTSGLAETVGLRTQPMRVHSMVKYAAIARGDAEIFMKFARAGYKEKIWDHAAGVIIIEEAGGVVTDAGGRPLDFSRGVFLENLDRGIIACSNAILHEKIVDAVYASWDSSNL</sequence>
<name>A0ACB8NYS8_CITSI</name>
<accession>A0ACB8NYS8</accession>
<evidence type="ECO:0000313" key="1">
    <source>
        <dbReference type="EMBL" id="KAH9802813.1"/>
    </source>
</evidence>